<accession>A0ABP1HGT3</accession>
<dbReference type="Proteomes" id="UP001642409">
    <property type="component" value="Unassembled WGS sequence"/>
</dbReference>
<dbReference type="EMBL" id="CAXDID020000028">
    <property type="protein sequence ID" value="CAL5992191.1"/>
    <property type="molecule type" value="Genomic_DNA"/>
</dbReference>
<gene>
    <name evidence="1" type="ORF">HINF_LOCUS12462</name>
</gene>
<organism evidence="1 2">
    <name type="scientific">Hexamita inflata</name>
    <dbReference type="NCBI Taxonomy" id="28002"/>
    <lineage>
        <taxon>Eukaryota</taxon>
        <taxon>Metamonada</taxon>
        <taxon>Diplomonadida</taxon>
        <taxon>Hexamitidae</taxon>
        <taxon>Hexamitinae</taxon>
        <taxon>Hexamita</taxon>
    </lineage>
</organism>
<comment type="caution">
    <text evidence="1">The sequence shown here is derived from an EMBL/GenBank/DDBJ whole genome shotgun (WGS) entry which is preliminary data.</text>
</comment>
<name>A0ABP1HGT3_9EUKA</name>
<protein>
    <submittedName>
        <fullName evidence="1">Hypothetical_protein</fullName>
    </submittedName>
</protein>
<proteinExistence type="predicted"/>
<reference evidence="1 2" key="1">
    <citation type="submission" date="2024-07" db="EMBL/GenBank/DDBJ databases">
        <authorList>
            <person name="Akdeniz Z."/>
        </authorList>
    </citation>
    <scope>NUCLEOTIDE SEQUENCE [LARGE SCALE GENOMIC DNA]</scope>
</reference>
<sequence>MTCVDFRQIIKGIASLLNLDYSSDLENQIVVQVLALPNNQLTQLFAQLSYELNADFNSLYNYFKTNIAPRNNTPTHKFKFTQHRTQPEQQVLFNNQFSEALKTVLQNILNINVQFTSNAHLCQCVNDYFSTKGQADFWVKMSKLITQKNERQLREYYQKSFQRCMYLESITEPDKALLCKLIDQMPESKPAAIADQFTKIVGTEKYFKRNVVMYVVNRKQK</sequence>
<evidence type="ECO:0000313" key="1">
    <source>
        <dbReference type="EMBL" id="CAL5992191.1"/>
    </source>
</evidence>
<keyword evidence="2" id="KW-1185">Reference proteome</keyword>
<evidence type="ECO:0000313" key="2">
    <source>
        <dbReference type="Proteomes" id="UP001642409"/>
    </source>
</evidence>